<evidence type="ECO:0000313" key="2">
    <source>
        <dbReference type="Proteomes" id="UP000245506"/>
    </source>
</evidence>
<name>A0A317CFA8_9GAMM</name>
<organism evidence="1 2">
    <name type="scientific">Leucothrix arctica</name>
    <dbReference type="NCBI Taxonomy" id="1481894"/>
    <lineage>
        <taxon>Bacteria</taxon>
        <taxon>Pseudomonadati</taxon>
        <taxon>Pseudomonadota</taxon>
        <taxon>Gammaproteobacteria</taxon>
        <taxon>Thiotrichales</taxon>
        <taxon>Thiotrichaceae</taxon>
        <taxon>Leucothrix</taxon>
    </lineage>
</organism>
<sequence length="33" mass="3869">MSNHYNLNAIISVGYRLESLTITRFRQCETQLP</sequence>
<reference evidence="1 2" key="1">
    <citation type="submission" date="2018-05" db="EMBL/GenBank/DDBJ databases">
        <title>Leucothrix arctica sp. nov., isolated from Arctic seawater.</title>
        <authorList>
            <person name="Choi A."/>
            <person name="Baek K."/>
        </authorList>
    </citation>
    <scope>NUCLEOTIDE SEQUENCE [LARGE SCALE GENOMIC DNA]</scope>
    <source>
        <strain evidence="1 2">IMCC9719</strain>
    </source>
</reference>
<dbReference type="AlphaFoldDB" id="A0A317CFA8"/>
<protein>
    <submittedName>
        <fullName evidence="1">Uncharacterized protein</fullName>
    </submittedName>
</protein>
<keyword evidence="2" id="KW-1185">Reference proteome</keyword>
<dbReference type="OrthoDB" id="9802752at2"/>
<dbReference type="EMBL" id="QGKL01000023">
    <property type="protein sequence ID" value="PWQ97087.1"/>
    <property type="molecule type" value="Genomic_DNA"/>
</dbReference>
<evidence type="ECO:0000313" key="1">
    <source>
        <dbReference type="EMBL" id="PWQ97087.1"/>
    </source>
</evidence>
<accession>A0A317CFA8</accession>
<proteinExistence type="predicted"/>
<comment type="caution">
    <text evidence="1">The sequence shown here is derived from an EMBL/GenBank/DDBJ whole genome shotgun (WGS) entry which is preliminary data.</text>
</comment>
<gene>
    <name evidence="1" type="ORF">DKT75_07750</name>
</gene>
<dbReference type="Proteomes" id="UP000245506">
    <property type="component" value="Unassembled WGS sequence"/>
</dbReference>